<reference evidence="1 2" key="1">
    <citation type="journal article" date="2009" name="Nat. Genet.">
        <title>Comparative genomic and phylogeographic analysis of Mycobacterium leprae.</title>
        <authorList>
            <person name="Monot M."/>
            <person name="Honore N."/>
            <person name="Garnier T."/>
            <person name="Zidane N."/>
            <person name="Sherafi D."/>
            <person name="Paniz-Mondolfi A."/>
            <person name="Matsuoka M."/>
            <person name="Taylor G.M."/>
            <person name="Donoghue H.D."/>
            <person name="Bouwman A."/>
            <person name="Mays S."/>
            <person name="Watson C."/>
            <person name="Lockwood D."/>
            <person name="Khamispour A."/>
            <person name="Dowlati Y."/>
            <person name="Jianping S."/>
            <person name="Rea T.H."/>
            <person name="Vera-Cabrera L."/>
            <person name="Stefani M.M."/>
            <person name="Banu S."/>
            <person name="Macdonald M."/>
            <person name="Sapkota B.R."/>
            <person name="Spencer J.S."/>
            <person name="Thomas J."/>
            <person name="Harshman K."/>
            <person name="Singh P."/>
            <person name="Busso P."/>
            <person name="Gattiker A."/>
            <person name="Rougemont J."/>
            <person name="Brennan P.J."/>
            <person name="Cole S.T."/>
        </authorList>
    </citation>
    <scope>NUCLEOTIDE SEQUENCE [LARGE SCALE GENOMIC DNA]</scope>
    <source>
        <strain evidence="2">Br4923</strain>
    </source>
</reference>
<name>A0A0H3MXS8_MYCLB</name>
<dbReference type="Proteomes" id="UP000006900">
    <property type="component" value="Chromosome"/>
</dbReference>
<dbReference type="KEGG" id="mlb:MLBr00056"/>
<gene>
    <name evidence="1" type="ordered locus">MLBr00056</name>
</gene>
<evidence type="ECO:0000313" key="2">
    <source>
        <dbReference type="Proteomes" id="UP000006900"/>
    </source>
</evidence>
<protein>
    <submittedName>
        <fullName evidence="1">Uncharacterized protein</fullName>
    </submittedName>
</protein>
<evidence type="ECO:0000313" key="1">
    <source>
        <dbReference type="EMBL" id="CAR70149.1"/>
    </source>
</evidence>
<dbReference type="AlphaFoldDB" id="A0A0H3MXS8"/>
<organism evidence="1 2">
    <name type="scientific">Mycobacterium leprae (strain Br4923)</name>
    <dbReference type="NCBI Taxonomy" id="561304"/>
    <lineage>
        <taxon>Bacteria</taxon>
        <taxon>Bacillati</taxon>
        <taxon>Actinomycetota</taxon>
        <taxon>Actinomycetes</taxon>
        <taxon>Mycobacteriales</taxon>
        <taxon>Mycobacteriaceae</taxon>
        <taxon>Mycobacterium</taxon>
    </lineage>
</organism>
<dbReference type="EMBL" id="FM211192">
    <property type="protein sequence ID" value="CAR70149.1"/>
    <property type="molecule type" value="Genomic_DNA"/>
</dbReference>
<dbReference type="HOGENOM" id="CLU_108891_0_0_11"/>
<sequence>MNLLGNDDDNHLASLDFYSANRYYEESLFFDELDGYAPTTPVGIEANDLDVFQSLTEPEEELEVELLAVTNPAKSVSALMNGRVHQVELTDQVTRIGEKKPATEAFVLASLARQKARTSQGTCILDSLQGGGENTTARCELVGLTLNLPTSEQAAAEAEMFSNNILRQK</sequence>
<proteinExistence type="predicted"/>
<accession>A0A0H3MXS8</accession>